<dbReference type="EMBL" id="LXQA011027194">
    <property type="protein sequence ID" value="MCI81767.1"/>
    <property type="molecule type" value="Genomic_DNA"/>
</dbReference>
<accession>A0A392V0W8</accession>
<protein>
    <submittedName>
        <fullName evidence="1">Uncharacterized protein</fullName>
    </submittedName>
</protein>
<feature type="non-terminal residue" evidence="1">
    <location>
        <position position="66"/>
    </location>
</feature>
<organism evidence="1 2">
    <name type="scientific">Trifolium medium</name>
    <dbReference type="NCBI Taxonomy" id="97028"/>
    <lineage>
        <taxon>Eukaryota</taxon>
        <taxon>Viridiplantae</taxon>
        <taxon>Streptophyta</taxon>
        <taxon>Embryophyta</taxon>
        <taxon>Tracheophyta</taxon>
        <taxon>Spermatophyta</taxon>
        <taxon>Magnoliopsida</taxon>
        <taxon>eudicotyledons</taxon>
        <taxon>Gunneridae</taxon>
        <taxon>Pentapetalae</taxon>
        <taxon>rosids</taxon>
        <taxon>fabids</taxon>
        <taxon>Fabales</taxon>
        <taxon>Fabaceae</taxon>
        <taxon>Papilionoideae</taxon>
        <taxon>50 kb inversion clade</taxon>
        <taxon>NPAAA clade</taxon>
        <taxon>Hologalegina</taxon>
        <taxon>IRL clade</taxon>
        <taxon>Trifolieae</taxon>
        <taxon>Trifolium</taxon>
    </lineage>
</organism>
<evidence type="ECO:0000313" key="2">
    <source>
        <dbReference type="Proteomes" id="UP000265520"/>
    </source>
</evidence>
<dbReference type="AlphaFoldDB" id="A0A392V0W8"/>
<comment type="caution">
    <text evidence="1">The sequence shown here is derived from an EMBL/GenBank/DDBJ whole genome shotgun (WGS) entry which is preliminary data.</text>
</comment>
<dbReference type="Proteomes" id="UP000265520">
    <property type="component" value="Unassembled WGS sequence"/>
</dbReference>
<keyword evidence="2" id="KW-1185">Reference proteome</keyword>
<reference evidence="1 2" key="1">
    <citation type="journal article" date="2018" name="Front. Plant Sci.">
        <title>Red Clover (Trifolium pratense) and Zigzag Clover (T. medium) - A Picture of Genomic Similarities and Differences.</title>
        <authorList>
            <person name="Dluhosova J."/>
            <person name="Istvanek J."/>
            <person name="Nedelnik J."/>
            <person name="Repkova J."/>
        </authorList>
    </citation>
    <scope>NUCLEOTIDE SEQUENCE [LARGE SCALE GENOMIC DNA]</scope>
    <source>
        <strain evidence="2">cv. 10/8</strain>
        <tissue evidence="1">Leaf</tissue>
    </source>
</reference>
<name>A0A392V0W8_9FABA</name>
<evidence type="ECO:0000313" key="1">
    <source>
        <dbReference type="EMBL" id="MCI81767.1"/>
    </source>
</evidence>
<sequence>MGTWVNNIWSWKFAWTVQLTETETAAELLLLLEQVQPCRDRVDRRRWIPNTAGFFSVQFAYAVLLT</sequence>
<proteinExistence type="predicted"/>